<feature type="signal peptide" evidence="1">
    <location>
        <begin position="1"/>
        <end position="20"/>
    </location>
</feature>
<proteinExistence type="predicted"/>
<dbReference type="HOGENOM" id="CLU_1135897_0_0_1"/>
<protein>
    <submittedName>
        <fullName evidence="2">Uncharacterized protein</fullName>
    </submittedName>
</protein>
<sequence>MLKLITALLILQSNGAFVNSTPILGSLLNTVGNLIGSIISLPILDNLFGNDGTDLKQQFQSMRPVCYDNIINADTSICVDRINFHYSRIQEYMNLLYKSFLRSPVPSSYSCQMLQLWNLLVNLMRFVVQMLLNGNNLPLKLFISVFFSDSIAGVGLDLMNFANNILGSLTRLPTICQLSRSDLEYQLRTLFENFVAFMGSYRVASITRFPREGAAVICGISNYIQHNAMLISDGNAYQFTKNCES</sequence>
<organism evidence="2 3">
    <name type="scientific">Megaselia scalaris</name>
    <name type="common">Humpbacked fly</name>
    <name type="synonym">Phora scalaris</name>
    <dbReference type="NCBI Taxonomy" id="36166"/>
    <lineage>
        <taxon>Eukaryota</taxon>
        <taxon>Metazoa</taxon>
        <taxon>Ecdysozoa</taxon>
        <taxon>Arthropoda</taxon>
        <taxon>Hexapoda</taxon>
        <taxon>Insecta</taxon>
        <taxon>Pterygota</taxon>
        <taxon>Neoptera</taxon>
        <taxon>Endopterygota</taxon>
        <taxon>Diptera</taxon>
        <taxon>Brachycera</taxon>
        <taxon>Muscomorpha</taxon>
        <taxon>Platypezoidea</taxon>
        <taxon>Phoridae</taxon>
        <taxon>Megaseliini</taxon>
        <taxon>Megaselia</taxon>
    </lineage>
</organism>
<evidence type="ECO:0000313" key="2">
    <source>
        <dbReference type="EnsemblMetazoa" id="MESCA003792-PA"/>
    </source>
</evidence>
<keyword evidence="3" id="KW-1185">Reference proteome</keyword>
<dbReference type="EnsemblMetazoa" id="MESCA003792-RA">
    <property type="protein sequence ID" value="MESCA003792-PA"/>
    <property type="gene ID" value="MESCA003792"/>
</dbReference>
<dbReference type="EMBL" id="CAQQ02077874">
    <property type="status" value="NOT_ANNOTATED_CDS"/>
    <property type="molecule type" value="Genomic_DNA"/>
</dbReference>
<name>T1GJY2_MEGSC</name>
<reference evidence="3" key="1">
    <citation type="submission" date="2013-02" db="EMBL/GenBank/DDBJ databases">
        <authorList>
            <person name="Hughes D."/>
        </authorList>
    </citation>
    <scope>NUCLEOTIDE SEQUENCE</scope>
    <source>
        <strain>Durham</strain>
        <strain evidence="3">NC isolate 2 -- Noor lab</strain>
    </source>
</reference>
<accession>T1GJY2</accession>
<reference evidence="2" key="2">
    <citation type="submission" date="2015-06" db="UniProtKB">
        <authorList>
            <consortium name="EnsemblMetazoa"/>
        </authorList>
    </citation>
    <scope>IDENTIFICATION</scope>
</reference>
<evidence type="ECO:0000256" key="1">
    <source>
        <dbReference type="SAM" id="SignalP"/>
    </source>
</evidence>
<dbReference type="AlphaFoldDB" id="T1GJY2"/>
<evidence type="ECO:0000313" key="3">
    <source>
        <dbReference type="Proteomes" id="UP000015102"/>
    </source>
</evidence>
<keyword evidence="1" id="KW-0732">Signal</keyword>
<feature type="chain" id="PRO_5004588364" evidence="1">
    <location>
        <begin position="21"/>
        <end position="245"/>
    </location>
</feature>
<dbReference type="Proteomes" id="UP000015102">
    <property type="component" value="Unassembled WGS sequence"/>
</dbReference>